<gene>
    <name evidence="1" type="ORF">ECRASSUSDP1_LOCUS25666</name>
</gene>
<reference evidence="1" key="1">
    <citation type="submission" date="2023-07" db="EMBL/GenBank/DDBJ databases">
        <authorList>
            <consortium name="AG Swart"/>
            <person name="Singh M."/>
            <person name="Singh A."/>
            <person name="Seah K."/>
            <person name="Emmerich C."/>
        </authorList>
    </citation>
    <scope>NUCLEOTIDE SEQUENCE</scope>
    <source>
        <strain evidence="1">DP1</strain>
    </source>
</reference>
<sequence>MYKNNPDRQTNDTTPKIRMRDQNVPYTWFPTKESFNPFVSTQSKYLSFEGMINHELQEKYIQKHQGTLHANVEMKSIPRCFDNCVTDLEDSFLIPEEKNCIRECYFKRINAKNDFQFFAVQMLAKEKSDSIKHAHFS</sequence>
<dbReference type="Gene3D" id="1.10.287.810">
    <property type="entry name" value="Mitochondrial import inner membrane translocase subunit tim13 like domains"/>
    <property type="match status" value="1"/>
</dbReference>
<accession>A0AAD1Y4N3</accession>
<dbReference type="Proteomes" id="UP001295684">
    <property type="component" value="Unassembled WGS sequence"/>
</dbReference>
<dbReference type="EMBL" id="CAMPGE010026456">
    <property type="protein sequence ID" value="CAI2384145.1"/>
    <property type="molecule type" value="Genomic_DNA"/>
</dbReference>
<evidence type="ECO:0000313" key="2">
    <source>
        <dbReference type="Proteomes" id="UP001295684"/>
    </source>
</evidence>
<name>A0AAD1Y4N3_EUPCR</name>
<dbReference type="InterPro" id="IPR035427">
    <property type="entry name" value="Tim10-like_dom_sf"/>
</dbReference>
<comment type="caution">
    <text evidence="1">The sequence shown here is derived from an EMBL/GenBank/DDBJ whole genome shotgun (WGS) entry which is preliminary data.</text>
</comment>
<dbReference type="AlphaFoldDB" id="A0AAD1Y4N3"/>
<keyword evidence="2" id="KW-1185">Reference proteome</keyword>
<dbReference type="SUPFAM" id="SSF144122">
    <property type="entry name" value="Tim10-like"/>
    <property type="match status" value="1"/>
</dbReference>
<organism evidence="1 2">
    <name type="scientific">Euplotes crassus</name>
    <dbReference type="NCBI Taxonomy" id="5936"/>
    <lineage>
        <taxon>Eukaryota</taxon>
        <taxon>Sar</taxon>
        <taxon>Alveolata</taxon>
        <taxon>Ciliophora</taxon>
        <taxon>Intramacronucleata</taxon>
        <taxon>Spirotrichea</taxon>
        <taxon>Hypotrichia</taxon>
        <taxon>Euplotida</taxon>
        <taxon>Euplotidae</taxon>
        <taxon>Moneuplotes</taxon>
    </lineage>
</organism>
<protein>
    <submittedName>
        <fullName evidence="1">Uncharacterized protein</fullName>
    </submittedName>
</protein>
<evidence type="ECO:0000313" key="1">
    <source>
        <dbReference type="EMBL" id="CAI2384145.1"/>
    </source>
</evidence>
<proteinExistence type="predicted"/>